<dbReference type="Pfam" id="PF00933">
    <property type="entry name" value="Glyco_hydro_3"/>
    <property type="match status" value="1"/>
</dbReference>
<feature type="domain" description="Glycoside hydrolase family 3 C-terminal" evidence="7">
    <location>
        <begin position="427"/>
        <end position="636"/>
    </location>
</feature>
<evidence type="ECO:0000256" key="3">
    <source>
        <dbReference type="ARBA" id="ARBA00023295"/>
    </source>
</evidence>
<dbReference type="Gene3D" id="3.20.20.300">
    <property type="entry name" value="Glycoside hydrolase, family 3, N-terminal domain"/>
    <property type="match status" value="1"/>
</dbReference>
<keyword evidence="3 4" id="KW-0326">Glycosidase</keyword>
<evidence type="ECO:0000256" key="5">
    <source>
        <dbReference type="SAM" id="SignalP"/>
    </source>
</evidence>
<dbReference type="Proteomes" id="UP000216147">
    <property type="component" value="Unassembled WGS sequence"/>
</dbReference>
<dbReference type="PROSITE" id="PS00775">
    <property type="entry name" value="GLYCOSYL_HYDROL_F3"/>
    <property type="match status" value="1"/>
</dbReference>
<reference evidence="8 9" key="1">
    <citation type="submission" date="2017-03" db="EMBL/GenBank/DDBJ databases">
        <title>Lifting the veil on microbial sulfur biogeochemistry in mining wastewaters.</title>
        <authorList>
            <person name="Kantor R.S."/>
            <person name="Colenbrander Nelson T."/>
            <person name="Marshall S."/>
            <person name="Bennett D."/>
            <person name="Apte S."/>
            <person name="Camacho D."/>
            <person name="Thomas B.C."/>
            <person name="Warren L.A."/>
            <person name="Banfield J.F."/>
        </authorList>
    </citation>
    <scope>NUCLEOTIDE SEQUENCE [LARGE SCALE GENOMIC DNA]</scope>
    <source>
        <strain evidence="8">32-68-21</strain>
    </source>
</reference>
<dbReference type="InterPro" id="IPR036881">
    <property type="entry name" value="Glyco_hydro_3_C_sf"/>
</dbReference>
<evidence type="ECO:0000256" key="2">
    <source>
        <dbReference type="ARBA" id="ARBA00022801"/>
    </source>
</evidence>
<dbReference type="AlphaFoldDB" id="A0A258HNG1"/>
<feature type="chain" id="PRO_5012853144" evidence="5">
    <location>
        <begin position="27"/>
        <end position="659"/>
    </location>
</feature>
<dbReference type="SUPFAM" id="SSF51445">
    <property type="entry name" value="(Trans)glycosidases"/>
    <property type="match status" value="1"/>
</dbReference>
<keyword evidence="2 4" id="KW-0378">Hydrolase</keyword>
<dbReference type="GO" id="GO:0009251">
    <property type="term" value="P:glucan catabolic process"/>
    <property type="evidence" value="ECO:0007669"/>
    <property type="project" value="TreeGrafter"/>
</dbReference>
<keyword evidence="5" id="KW-0732">Signal</keyword>
<dbReference type="PANTHER" id="PTHR30620:SF77">
    <property type="entry name" value="LYSOSOMAL BETA GLUCOSIDASE-LIKE"/>
    <property type="match status" value="1"/>
</dbReference>
<dbReference type="PROSITE" id="PS51257">
    <property type="entry name" value="PROKAR_LIPOPROTEIN"/>
    <property type="match status" value="1"/>
</dbReference>
<dbReference type="PANTHER" id="PTHR30620">
    <property type="entry name" value="PERIPLASMIC BETA-GLUCOSIDASE-RELATED"/>
    <property type="match status" value="1"/>
</dbReference>
<evidence type="ECO:0000259" key="7">
    <source>
        <dbReference type="Pfam" id="PF01915"/>
    </source>
</evidence>
<dbReference type="GO" id="GO:0008422">
    <property type="term" value="F:beta-glucosidase activity"/>
    <property type="evidence" value="ECO:0007669"/>
    <property type="project" value="TreeGrafter"/>
</dbReference>
<gene>
    <name evidence="8" type="ORF">B7Y86_05095</name>
</gene>
<evidence type="ECO:0000313" key="9">
    <source>
        <dbReference type="Proteomes" id="UP000216147"/>
    </source>
</evidence>
<dbReference type="SUPFAM" id="SSF52279">
    <property type="entry name" value="Beta-D-glucan exohydrolase, C-terminal domain"/>
    <property type="match status" value="1"/>
</dbReference>
<dbReference type="EMBL" id="NCEQ01000004">
    <property type="protein sequence ID" value="OYX57848.1"/>
    <property type="molecule type" value="Genomic_DNA"/>
</dbReference>
<evidence type="ECO:0000256" key="4">
    <source>
        <dbReference type="RuleBase" id="RU361161"/>
    </source>
</evidence>
<dbReference type="InterPro" id="IPR019800">
    <property type="entry name" value="Glyco_hydro_3_AS"/>
</dbReference>
<feature type="signal peptide" evidence="5">
    <location>
        <begin position="1"/>
        <end position="26"/>
    </location>
</feature>
<evidence type="ECO:0000313" key="8">
    <source>
        <dbReference type="EMBL" id="OYX57848.1"/>
    </source>
</evidence>
<protein>
    <submittedName>
        <fullName evidence="8">1,4-beta-D-glucan glucohydrolase</fullName>
    </submittedName>
</protein>
<dbReference type="Gene3D" id="3.40.50.1700">
    <property type="entry name" value="Glycoside hydrolase family 3 C-terminal domain"/>
    <property type="match status" value="1"/>
</dbReference>
<dbReference type="PRINTS" id="PR00133">
    <property type="entry name" value="GLHYDRLASE3"/>
</dbReference>
<dbReference type="InterPro" id="IPR001764">
    <property type="entry name" value="Glyco_hydro_3_N"/>
</dbReference>
<comment type="similarity">
    <text evidence="1 4">Belongs to the glycosyl hydrolase 3 family.</text>
</comment>
<name>A0A258HNG1_9CAUL</name>
<proteinExistence type="inferred from homology"/>
<evidence type="ECO:0000259" key="6">
    <source>
        <dbReference type="Pfam" id="PF00933"/>
    </source>
</evidence>
<dbReference type="InterPro" id="IPR017853">
    <property type="entry name" value="GH"/>
</dbReference>
<comment type="caution">
    <text evidence="8">The sequence shown here is derived from an EMBL/GenBank/DDBJ whole genome shotgun (WGS) entry which is preliminary data.</text>
</comment>
<organism evidence="8 9">
    <name type="scientific">Brevundimonas subvibrioides</name>
    <dbReference type="NCBI Taxonomy" id="74313"/>
    <lineage>
        <taxon>Bacteria</taxon>
        <taxon>Pseudomonadati</taxon>
        <taxon>Pseudomonadota</taxon>
        <taxon>Alphaproteobacteria</taxon>
        <taxon>Caulobacterales</taxon>
        <taxon>Caulobacteraceae</taxon>
        <taxon>Brevundimonas</taxon>
    </lineage>
</organism>
<feature type="domain" description="Glycoside hydrolase family 3 N-terminal" evidence="6">
    <location>
        <begin position="66"/>
        <end position="390"/>
    </location>
</feature>
<dbReference type="InterPro" id="IPR002772">
    <property type="entry name" value="Glyco_hydro_3_C"/>
</dbReference>
<accession>A0A258HNG1</accession>
<dbReference type="InterPro" id="IPR036962">
    <property type="entry name" value="Glyco_hydro_3_N_sf"/>
</dbReference>
<evidence type="ECO:0000256" key="1">
    <source>
        <dbReference type="ARBA" id="ARBA00005336"/>
    </source>
</evidence>
<dbReference type="Pfam" id="PF01915">
    <property type="entry name" value="Glyco_hydro_3_C"/>
    <property type="match status" value="1"/>
</dbReference>
<sequence>MTRLPFKICLSLLLLLAGCSVSPTKAEWVSLAATPEGSDWPLLRSPHAVDPAMEQRIAEIVAGMSLEQKVGQITQPEIRYITPDEVRQYYIGSVLNGGGSWPGMDKGASVEDWAALSSRYYLASMSTDMAVQIPVIWGTDAVHGHNNVAGATLFPHNIGLGAANDPALIERIGRATARQVRATGITWVFAPTLAVSENRRWGRTYESYSSDPGIVARYADAMVRGLQGDLDGDGDVVATAKHFMGDGGTFDGIDQGETRATRQEMITRHGAGYYAALGAGVQTVMVSYNSWNDVQAGENHGKMHGDRELLSDVLRGRLGFDGLVVSDWNGIDQVPGCTKDHCAAAINAGIDMIMVPEDWKAFISNTVADVQAGRISTARLDEAVTRILRVKMRSGLFERAPSASLYNGRADALLAGALAREAVRQSVVLLKNENGVLPLAHDRRILVVGASADSLSNQTGGWTLTWGGTENTNADFRGGTTLLGALRRGLGSENVVYSIDAAGIDVSAFDTVIAVLGETPYAEYNGDVRAPAPVQHSLSYPADLAVLQAVSGRGVPVVTVLYSGRPAYANDLINLSDAFVAAFLPGTEGDGLADVLLSGPFDFTGRLSFVWPGSACSTGEGPGNAVQFPRGYGLSYASSRTNGALPVPVTPAACEMATP</sequence>
<dbReference type="InterPro" id="IPR051915">
    <property type="entry name" value="Cellulose_Degrad_GH3"/>
</dbReference>